<gene>
    <name evidence="9" type="ORF">QSP1433_LOCUS10434</name>
</gene>
<evidence type="ECO:0000256" key="5">
    <source>
        <dbReference type="ARBA" id="ARBA00022933"/>
    </source>
</evidence>
<dbReference type="InterPro" id="IPR039992">
    <property type="entry name" value="Sep15_SelM"/>
</dbReference>
<evidence type="ECO:0000259" key="8">
    <source>
        <dbReference type="Pfam" id="PF08806"/>
    </source>
</evidence>
<evidence type="ECO:0000313" key="9">
    <source>
        <dbReference type="EMBL" id="CAD9689962.1"/>
    </source>
</evidence>
<evidence type="ECO:0000256" key="7">
    <source>
        <dbReference type="SAM" id="SignalP"/>
    </source>
</evidence>
<evidence type="ECO:0000256" key="3">
    <source>
        <dbReference type="ARBA" id="ARBA00022729"/>
    </source>
</evidence>
<accession>A0A7S2S6W0</accession>
<organism evidence="9">
    <name type="scientific">Mucochytrium quahogii</name>
    <dbReference type="NCBI Taxonomy" id="96639"/>
    <lineage>
        <taxon>Eukaryota</taxon>
        <taxon>Sar</taxon>
        <taxon>Stramenopiles</taxon>
        <taxon>Bigyra</taxon>
        <taxon>Labyrinthulomycetes</taxon>
        <taxon>Thraustochytrida</taxon>
        <taxon>Thraustochytriidae</taxon>
        <taxon>Mucochytrium</taxon>
    </lineage>
</organism>
<dbReference type="GO" id="GO:0005788">
    <property type="term" value="C:endoplasmic reticulum lumen"/>
    <property type="evidence" value="ECO:0007669"/>
    <property type="project" value="UniProtKB-SubCell"/>
</dbReference>
<dbReference type="InterPro" id="IPR038219">
    <property type="entry name" value="Sep15/SelM_sf"/>
</dbReference>
<dbReference type="SUPFAM" id="SSF52833">
    <property type="entry name" value="Thioredoxin-like"/>
    <property type="match status" value="1"/>
</dbReference>
<proteinExistence type="inferred from homology"/>
<name>A0A7S2S6W0_9STRA</name>
<sequence length="162" mass="18065">MIRLVGTLVSLLMLAWCGSADEGFVANEASCAELGFVIDALQCSTCERLEQALHGREMVDAFVGKCNLCCMENENKDGDAVYHTAVLEVHTQIATHRFPEIGNFLKDRARKFISSGKLKVKNKWNHHPELVLRDKNGAKASTVNVQSWKSEQLEEFLNNKVG</sequence>
<feature type="chain" id="PRO_5031421555" description="Selenoprotein F" evidence="7">
    <location>
        <begin position="21"/>
        <end position="162"/>
    </location>
</feature>
<feature type="signal peptide" evidence="7">
    <location>
        <begin position="1"/>
        <end position="20"/>
    </location>
</feature>
<dbReference type="AlphaFoldDB" id="A0A7S2S6W0"/>
<evidence type="ECO:0000256" key="1">
    <source>
        <dbReference type="ARBA" id="ARBA00004319"/>
    </source>
</evidence>
<keyword evidence="5" id="KW-0712">Selenocysteine</keyword>
<protein>
    <recommendedName>
        <fullName evidence="6">Selenoprotein F</fullName>
    </recommendedName>
</protein>
<comment type="similarity">
    <text evidence="2">Belongs to the selenoprotein M/F family.</text>
</comment>
<dbReference type="Gene3D" id="3.40.30.50">
    <property type="entry name" value="Sep15/SelM thioredoxin-like domain, active-site redox motif"/>
    <property type="match status" value="1"/>
</dbReference>
<evidence type="ECO:0000256" key="2">
    <source>
        <dbReference type="ARBA" id="ARBA00005742"/>
    </source>
</evidence>
<dbReference type="PANTHER" id="PTHR13077">
    <property type="entry name" value="SELENOPROTEIN F"/>
    <property type="match status" value="1"/>
</dbReference>
<dbReference type="InterPro" id="IPR036249">
    <property type="entry name" value="Thioredoxin-like_sf"/>
</dbReference>
<comment type="subcellular location">
    <subcellularLocation>
        <location evidence="1">Endoplasmic reticulum lumen</location>
    </subcellularLocation>
</comment>
<evidence type="ECO:0000256" key="4">
    <source>
        <dbReference type="ARBA" id="ARBA00022824"/>
    </source>
</evidence>
<dbReference type="EMBL" id="HBHK01016637">
    <property type="protein sequence ID" value="CAD9689962.1"/>
    <property type="molecule type" value="Transcribed_RNA"/>
</dbReference>
<dbReference type="GO" id="GO:0016491">
    <property type="term" value="F:oxidoreductase activity"/>
    <property type="evidence" value="ECO:0007669"/>
    <property type="project" value="TreeGrafter"/>
</dbReference>
<dbReference type="InterPro" id="IPR014912">
    <property type="entry name" value="Sep15_SelM_dom"/>
</dbReference>
<keyword evidence="4" id="KW-0256">Endoplasmic reticulum</keyword>
<dbReference type="Pfam" id="PF08806">
    <property type="entry name" value="Sep15_SelM"/>
    <property type="match status" value="1"/>
</dbReference>
<feature type="domain" description="Selenoprotein F/M" evidence="8">
    <location>
        <begin position="85"/>
        <end position="161"/>
    </location>
</feature>
<keyword evidence="3 7" id="KW-0732">Signal</keyword>
<reference evidence="9" key="1">
    <citation type="submission" date="2021-01" db="EMBL/GenBank/DDBJ databases">
        <authorList>
            <person name="Corre E."/>
            <person name="Pelletier E."/>
            <person name="Niang G."/>
            <person name="Scheremetjew M."/>
            <person name="Finn R."/>
            <person name="Kale V."/>
            <person name="Holt S."/>
            <person name="Cochrane G."/>
            <person name="Meng A."/>
            <person name="Brown T."/>
            <person name="Cohen L."/>
        </authorList>
    </citation>
    <scope>NUCLEOTIDE SEQUENCE</scope>
    <source>
        <strain evidence="9">NY070348D</strain>
    </source>
</reference>
<evidence type="ECO:0000256" key="6">
    <source>
        <dbReference type="ARBA" id="ARBA00040775"/>
    </source>
</evidence>
<dbReference type="PANTHER" id="PTHR13077:SF6">
    <property type="entry name" value="SELENOPROTEIN F"/>
    <property type="match status" value="1"/>
</dbReference>